<dbReference type="SMART" id="SM00382">
    <property type="entry name" value="AAA"/>
    <property type="match status" value="1"/>
</dbReference>
<dbReference type="Pfam" id="PF00004">
    <property type="entry name" value="AAA"/>
    <property type="match status" value="1"/>
</dbReference>
<feature type="domain" description="AAA+ ATPase" evidence="15">
    <location>
        <begin position="217"/>
        <end position="347"/>
    </location>
</feature>
<dbReference type="PANTHER" id="PTHR23070">
    <property type="entry name" value="BCS1 AAA-TYPE ATPASE"/>
    <property type="match status" value="1"/>
</dbReference>
<evidence type="ECO:0000313" key="17">
    <source>
        <dbReference type="EMBL" id="LAC26712.1"/>
    </source>
</evidence>
<dbReference type="InterPro" id="IPR057495">
    <property type="entry name" value="AAA_lid_BCS1"/>
</dbReference>
<dbReference type="PROSITE" id="PS00674">
    <property type="entry name" value="AAA"/>
    <property type="match status" value="1"/>
</dbReference>
<evidence type="ECO:0000259" key="16">
    <source>
        <dbReference type="SMART" id="SM01024"/>
    </source>
</evidence>
<keyword evidence="8 14" id="KW-0067">ATP-binding</keyword>
<dbReference type="AlphaFoldDB" id="A0A6A7G986"/>
<comment type="subcellular location">
    <subcellularLocation>
        <location evidence="1">Mitochondrion inner membrane</location>
        <topology evidence="1">Single-pass membrane protein</topology>
    </subcellularLocation>
</comment>
<dbReference type="InterPro" id="IPR003960">
    <property type="entry name" value="ATPase_AAA_CS"/>
</dbReference>
<evidence type="ECO:0000256" key="10">
    <source>
        <dbReference type="ARBA" id="ARBA00023128"/>
    </source>
</evidence>
<keyword evidence="6" id="KW-0999">Mitochondrion inner membrane</keyword>
<dbReference type="InterPro" id="IPR003959">
    <property type="entry name" value="ATPase_AAA_core"/>
</dbReference>
<organism evidence="17">
    <name type="scientific">Hirondellea gigas</name>
    <dbReference type="NCBI Taxonomy" id="1518452"/>
    <lineage>
        <taxon>Eukaryota</taxon>
        <taxon>Metazoa</taxon>
        <taxon>Ecdysozoa</taxon>
        <taxon>Arthropoda</taxon>
        <taxon>Crustacea</taxon>
        <taxon>Multicrustacea</taxon>
        <taxon>Malacostraca</taxon>
        <taxon>Eumalacostraca</taxon>
        <taxon>Peracarida</taxon>
        <taxon>Amphipoda</taxon>
        <taxon>Amphilochidea</taxon>
        <taxon>Lysianassida</taxon>
        <taxon>Lysianassidira</taxon>
        <taxon>Lysianassoidea</taxon>
        <taxon>Lysianassidae</taxon>
        <taxon>Hirondellea</taxon>
    </lineage>
</organism>
<name>A0A6A7G986_9CRUS</name>
<dbReference type="CDD" id="cd19510">
    <property type="entry name" value="RecA-like_BCS1"/>
    <property type="match status" value="1"/>
</dbReference>
<evidence type="ECO:0000256" key="13">
    <source>
        <dbReference type="ARBA" id="ARBA00048778"/>
    </source>
</evidence>
<sequence>MDVLKGNPYFDAGFGLALMGVGLGLLRQASRYSLVLARRHLLVSMEVTNKDPAYPWVLQWINSPQRFMAQHLTATTSVQTSATGDVQTLFSFSPSPGRHIITYKRRWIAVERKREQSMVNVNTGQPFESVMFTTVGTDRRIYEDLLIEAQRAALQETEDRTVIYKSFTFKWQQFGHPKRRRPLESVILDEGVADEIIDDLQDFKASYQWYVDRGIPYRRCYMLHGTPGSGKTSFITALAGHLGYNICILSLSDPSLTDDQLAQCLSVVPQQSIVVMEDIDAVFVDRAAKPDGFKPGLSFSGLLNVLDGVVAGEERILFLTTNHIDRLDSAIIRPGRVDVTKFLGPATRFQIEKMFLKFFPSDSSLVSQFAENVSGTGASMAELQGYFMIHKHNAQSAVDDAKFFARAMASKHKTDSIHSLNPEMINSLNSKSKDVINPESK</sequence>
<dbReference type="Pfam" id="PF25426">
    <property type="entry name" value="AAA_lid_BCS1"/>
    <property type="match status" value="1"/>
</dbReference>
<evidence type="ECO:0000256" key="1">
    <source>
        <dbReference type="ARBA" id="ARBA00004434"/>
    </source>
</evidence>
<evidence type="ECO:0000256" key="3">
    <source>
        <dbReference type="ARBA" id="ARBA00016942"/>
    </source>
</evidence>
<dbReference type="InterPro" id="IPR003593">
    <property type="entry name" value="AAA+_ATPase"/>
</dbReference>
<keyword evidence="7" id="KW-0378">Hydrolase</keyword>
<keyword evidence="5 14" id="KW-0547">Nucleotide-binding</keyword>
<evidence type="ECO:0000259" key="15">
    <source>
        <dbReference type="SMART" id="SM00382"/>
    </source>
</evidence>
<dbReference type="Pfam" id="PF08740">
    <property type="entry name" value="BCS1_N"/>
    <property type="match status" value="1"/>
</dbReference>
<dbReference type="GO" id="GO:0016887">
    <property type="term" value="F:ATP hydrolysis activity"/>
    <property type="evidence" value="ECO:0007669"/>
    <property type="project" value="InterPro"/>
</dbReference>
<evidence type="ECO:0000256" key="7">
    <source>
        <dbReference type="ARBA" id="ARBA00022801"/>
    </source>
</evidence>
<evidence type="ECO:0000256" key="8">
    <source>
        <dbReference type="ARBA" id="ARBA00022840"/>
    </source>
</evidence>
<dbReference type="EMBL" id="IACT01007598">
    <property type="protein sequence ID" value="LAC26712.1"/>
    <property type="molecule type" value="mRNA"/>
</dbReference>
<keyword evidence="10" id="KW-0496">Mitochondrion</keyword>
<evidence type="ECO:0000256" key="14">
    <source>
        <dbReference type="RuleBase" id="RU003651"/>
    </source>
</evidence>
<feature type="domain" description="BCS1 N-terminal" evidence="16">
    <location>
        <begin position="17"/>
        <end position="186"/>
    </location>
</feature>
<keyword evidence="11" id="KW-0472">Membrane</keyword>
<dbReference type="GO" id="GO:0005743">
    <property type="term" value="C:mitochondrial inner membrane"/>
    <property type="evidence" value="ECO:0007669"/>
    <property type="project" value="UniProtKB-SubCell"/>
</dbReference>
<keyword evidence="4" id="KW-0812">Transmembrane</keyword>
<evidence type="ECO:0000256" key="9">
    <source>
        <dbReference type="ARBA" id="ARBA00022989"/>
    </source>
</evidence>
<proteinExistence type="evidence at transcript level"/>
<dbReference type="InterPro" id="IPR027417">
    <property type="entry name" value="P-loop_NTPase"/>
</dbReference>
<dbReference type="Gene3D" id="3.40.50.300">
    <property type="entry name" value="P-loop containing nucleotide triphosphate hydrolases"/>
    <property type="match status" value="1"/>
</dbReference>
<evidence type="ECO:0000256" key="6">
    <source>
        <dbReference type="ARBA" id="ARBA00022792"/>
    </source>
</evidence>
<dbReference type="SMART" id="SM01024">
    <property type="entry name" value="BCS1_N"/>
    <property type="match status" value="1"/>
</dbReference>
<dbReference type="InterPro" id="IPR014851">
    <property type="entry name" value="BCS1_N"/>
</dbReference>
<dbReference type="SUPFAM" id="SSF52540">
    <property type="entry name" value="P-loop containing nucleoside triphosphate hydrolases"/>
    <property type="match status" value="1"/>
</dbReference>
<dbReference type="InterPro" id="IPR050747">
    <property type="entry name" value="Mitochondrial_chaperone_BCS1"/>
</dbReference>
<evidence type="ECO:0000256" key="11">
    <source>
        <dbReference type="ARBA" id="ARBA00023136"/>
    </source>
</evidence>
<accession>A0A6A7G986</accession>
<comment type="catalytic activity">
    <reaction evidence="13">
        <text>ATP + H2O = ADP + phosphate + H(+)</text>
        <dbReference type="Rhea" id="RHEA:13065"/>
        <dbReference type="ChEBI" id="CHEBI:15377"/>
        <dbReference type="ChEBI" id="CHEBI:15378"/>
        <dbReference type="ChEBI" id="CHEBI:30616"/>
        <dbReference type="ChEBI" id="CHEBI:43474"/>
        <dbReference type="ChEBI" id="CHEBI:456216"/>
    </reaction>
    <physiologicalReaction direction="left-to-right" evidence="13">
        <dbReference type="Rhea" id="RHEA:13066"/>
    </physiologicalReaction>
</comment>
<keyword evidence="9" id="KW-1133">Transmembrane helix</keyword>
<evidence type="ECO:0000256" key="4">
    <source>
        <dbReference type="ARBA" id="ARBA00022692"/>
    </source>
</evidence>
<evidence type="ECO:0000256" key="12">
    <source>
        <dbReference type="ARBA" id="ARBA00032816"/>
    </source>
</evidence>
<evidence type="ECO:0000256" key="5">
    <source>
        <dbReference type="ARBA" id="ARBA00022741"/>
    </source>
</evidence>
<dbReference type="GO" id="GO:0005524">
    <property type="term" value="F:ATP binding"/>
    <property type="evidence" value="ECO:0007669"/>
    <property type="project" value="UniProtKB-KW"/>
</dbReference>
<reference evidence="17" key="1">
    <citation type="submission" date="2017-11" db="EMBL/GenBank/DDBJ databases">
        <title>The sensing device of the deep-sea amphipod.</title>
        <authorList>
            <person name="Kobayashi H."/>
            <person name="Nagahama T."/>
            <person name="Arai W."/>
            <person name="Sasagawa Y."/>
            <person name="Umeda M."/>
            <person name="Hayashi T."/>
            <person name="Nikaido I."/>
            <person name="Watanabe H."/>
            <person name="Oguri K."/>
            <person name="Kitazato H."/>
            <person name="Fujioka K."/>
            <person name="Kido Y."/>
            <person name="Takami H."/>
        </authorList>
    </citation>
    <scope>NUCLEOTIDE SEQUENCE</scope>
    <source>
        <tissue evidence="17">Whole body</tissue>
    </source>
</reference>
<evidence type="ECO:0000256" key="2">
    <source>
        <dbReference type="ARBA" id="ARBA00007448"/>
    </source>
</evidence>
<comment type="similarity">
    <text evidence="2">Belongs to the AAA ATPase family. BCS1 subfamily.</text>
</comment>
<protein>
    <recommendedName>
        <fullName evidence="3">Mitochondrial chaperone BCS1</fullName>
    </recommendedName>
    <alternativeName>
        <fullName evidence="12">BCS1-like protein</fullName>
    </alternativeName>
</protein>